<proteinExistence type="predicted"/>
<dbReference type="PANTHER" id="PTHR46766:SF1">
    <property type="entry name" value="GLUTAMINE-RICH PROTEIN 2"/>
    <property type="match status" value="1"/>
</dbReference>
<keyword evidence="4" id="KW-1185">Reference proteome</keyword>
<dbReference type="PANTHER" id="PTHR46766">
    <property type="entry name" value="GLUTAMINE-RICH PROTEIN 2"/>
    <property type="match status" value="1"/>
</dbReference>
<dbReference type="AlphaFoldDB" id="A0AAV8Z2E0"/>
<feature type="coiled-coil region" evidence="1">
    <location>
        <begin position="25"/>
        <end position="52"/>
    </location>
</feature>
<reference evidence="3" key="1">
    <citation type="journal article" date="2023" name="Insect Mol. Biol.">
        <title>Genome sequencing provides insights into the evolution of gene families encoding plant cell wall-degrading enzymes in longhorned beetles.</title>
        <authorList>
            <person name="Shin N.R."/>
            <person name="Okamura Y."/>
            <person name="Kirsch R."/>
            <person name="Pauchet Y."/>
        </authorList>
    </citation>
    <scope>NUCLEOTIDE SEQUENCE</scope>
    <source>
        <strain evidence="3">AMC_N1</strain>
    </source>
</reference>
<dbReference type="Pfam" id="PF16043">
    <property type="entry name" value="DUF4795"/>
    <property type="match status" value="1"/>
</dbReference>
<sequence length="271" mass="30459">MTAMTEAAEKLMDDRNERQHALDVLTEQVELLKTVKADKEELEDALADKADACMVNRKVSVEQFDATCGDMTRAIEDALAKLEEQHTLWTQALDEIQLNVGNKLDKAELAPMRDFINNKLKHLQDRLKSLASLKKDNEAAGTKSKFLRNVNCISCDKDVVMRKQVDSSLYPKPPALPPTRNMAPYLAYELDQLRKQEKCVPNSRNLNAFENAVHSAKTARGPDNLCNRYCGGSHTLTTPQQRVTRLGHFLEQWGPEIAPANDQNIRGTDGK</sequence>
<keyword evidence="1" id="KW-0175">Coiled coil</keyword>
<evidence type="ECO:0000313" key="3">
    <source>
        <dbReference type="EMBL" id="KAJ8957401.1"/>
    </source>
</evidence>
<dbReference type="EMBL" id="JAPWTK010000023">
    <property type="protein sequence ID" value="KAJ8957401.1"/>
    <property type="molecule type" value="Genomic_DNA"/>
</dbReference>
<gene>
    <name evidence="3" type="ORF">NQ318_004881</name>
</gene>
<dbReference type="Proteomes" id="UP001162162">
    <property type="component" value="Unassembled WGS sequence"/>
</dbReference>
<name>A0AAV8Z2E0_9CUCU</name>
<evidence type="ECO:0000256" key="1">
    <source>
        <dbReference type="SAM" id="Coils"/>
    </source>
</evidence>
<evidence type="ECO:0000259" key="2">
    <source>
        <dbReference type="Pfam" id="PF16043"/>
    </source>
</evidence>
<feature type="non-terminal residue" evidence="3">
    <location>
        <position position="271"/>
    </location>
</feature>
<comment type="caution">
    <text evidence="3">The sequence shown here is derived from an EMBL/GenBank/DDBJ whole genome shotgun (WGS) entry which is preliminary data.</text>
</comment>
<feature type="domain" description="DUF4795" evidence="2">
    <location>
        <begin position="2"/>
        <end position="185"/>
    </location>
</feature>
<protein>
    <recommendedName>
        <fullName evidence="2">DUF4795 domain-containing protein</fullName>
    </recommendedName>
</protein>
<organism evidence="3 4">
    <name type="scientific">Aromia moschata</name>
    <dbReference type="NCBI Taxonomy" id="1265417"/>
    <lineage>
        <taxon>Eukaryota</taxon>
        <taxon>Metazoa</taxon>
        <taxon>Ecdysozoa</taxon>
        <taxon>Arthropoda</taxon>
        <taxon>Hexapoda</taxon>
        <taxon>Insecta</taxon>
        <taxon>Pterygota</taxon>
        <taxon>Neoptera</taxon>
        <taxon>Endopterygota</taxon>
        <taxon>Coleoptera</taxon>
        <taxon>Polyphaga</taxon>
        <taxon>Cucujiformia</taxon>
        <taxon>Chrysomeloidea</taxon>
        <taxon>Cerambycidae</taxon>
        <taxon>Cerambycinae</taxon>
        <taxon>Callichromatini</taxon>
        <taxon>Aromia</taxon>
    </lineage>
</organism>
<dbReference type="InterPro" id="IPR032013">
    <property type="entry name" value="DUF4795"/>
</dbReference>
<feature type="coiled-coil region" evidence="1">
    <location>
        <begin position="79"/>
        <end position="140"/>
    </location>
</feature>
<evidence type="ECO:0000313" key="4">
    <source>
        <dbReference type="Proteomes" id="UP001162162"/>
    </source>
</evidence>
<accession>A0AAV8Z2E0</accession>